<dbReference type="Proteomes" id="UP001165041">
    <property type="component" value="Unassembled WGS sequence"/>
</dbReference>
<evidence type="ECO:0000256" key="11">
    <source>
        <dbReference type="ARBA" id="ARBA00078517"/>
    </source>
</evidence>
<evidence type="ECO:0000256" key="3">
    <source>
        <dbReference type="ARBA" id="ARBA00022723"/>
    </source>
</evidence>
<name>A0A9W6V1W5_9ACTN</name>
<dbReference type="EMBL" id="BSSA01000005">
    <property type="protein sequence ID" value="GLW69662.1"/>
    <property type="molecule type" value="Genomic_DNA"/>
</dbReference>
<dbReference type="PANTHER" id="PTHR30468:SF5">
    <property type="entry name" value="ALPHA-KETOGLUTARATE-DEPENDENT SULFATE ESTER DIOXYGENASE"/>
    <property type="match status" value="1"/>
</dbReference>
<dbReference type="RefSeq" id="WP_285735540.1">
    <property type="nucleotide sequence ID" value="NZ_BSSA01000005.1"/>
</dbReference>
<comment type="similarity">
    <text evidence="2">Belongs to the TfdA dioxygenase family.</text>
</comment>
<keyword evidence="4" id="KW-0223">Dioxygenase</keyword>
<dbReference type="Gene3D" id="3.60.130.10">
    <property type="entry name" value="Clavaminate synthase-like"/>
    <property type="match status" value="1"/>
</dbReference>
<comment type="cofactor">
    <cofactor evidence="1">
        <name>Fe(2+)</name>
        <dbReference type="ChEBI" id="CHEBI:29033"/>
    </cofactor>
</comment>
<evidence type="ECO:0000256" key="4">
    <source>
        <dbReference type="ARBA" id="ARBA00022964"/>
    </source>
</evidence>
<dbReference type="InterPro" id="IPR051323">
    <property type="entry name" value="AtsK-like"/>
</dbReference>
<dbReference type="GO" id="GO:0046872">
    <property type="term" value="F:metal ion binding"/>
    <property type="evidence" value="ECO:0007669"/>
    <property type="project" value="UniProtKB-KW"/>
</dbReference>
<accession>A0A9W6V1W5</accession>
<comment type="caution">
    <text evidence="13">The sequence shown here is derived from an EMBL/GenBank/DDBJ whole genome shotgun (WGS) entry which is preliminary data.</text>
</comment>
<evidence type="ECO:0000256" key="1">
    <source>
        <dbReference type="ARBA" id="ARBA00001954"/>
    </source>
</evidence>
<comment type="catalytic activity">
    <reaction evidence="7">
        <text>a primary linear alkyl sulfate ester + 2-oxoglutarate + O2 = an aldehyde + sulfate + succinate + CO2 + H(+)</text>
        <dbReference type="Rhea" id="RHEA:65716"/>
        <dbReference type="ChEBI" id="CHEBI:15378"/>
        <dbReference type="ChEBI" id="CHEBI:15379"/>
        <dbReference type="ChEBI" id="CHEBI:16189"/>
        <dbReference type="ChEBI" id="CHEBI:16526"/>
        <dbReference type="ChEBI" id="CHEBI:16810"/>
        <dbReference type="ChEBI" id="CHEBI:17478"/>
        <dbReference type="ChEBI" id="CHEBI:30031"/>
        <dbReference type="ChEBI" id="CHEBI:157685"/>
        <dbReference type="EC" id="1.14.11.77"/>
    </reaction>
</comment>
<dbReference type="EC" id="1.14.11.77" evidence="9"/>
<keyword evidence="5" id="KW-0560">Oxidoreductase</keyword>
<dbReference type="InterPro" id="IPR003819">
    <property type="entry name" value="TauD/TfdA-like"/>
</dbReference>
<sequence length="331" mass="35806">MSVSTSTPAPAPTPTELRLTPAAGRIGAVVHDVKLGGDLPAETVAALEAALYEHKVLFFRGQGHLDDAEHEAFARLLGQPVFHPTVPSADGRYIFELDATKGVRANNWHTDVTFVPSYPKASILRALELPPAGGSTVWANTAAAYQDLPAPLKALAESLRAVHTNDYDYAANLALAPELADNAEVARLFRQVFVSTAFKTEHPLVRVHPVTGEKHLLLGSFAQKIVGVSGKDSRALIELFQRYVERLENSVRWDWQVGDVAIWDNRATQHYAVNDYGDEPRLVRRITLDGDLPVGVDGQPSRLLEPADPPRVAGLVPAAELEAESLAGAVS</sequence>
<dbReference type="AlphaFoldDB" id="A0A9W6V1W5"/>
<dbReference type="GO" id="GO:0005737">
    <property type="term" value="C:cytoplasm"/>
    <property type="evidence" value="ECO:0007669"/>
    <property type="project" value="TreeGrafter"/>
</dbReference>
<comment type="catalytic activity">
    <reaction evidence="8">
        <text>2-ethylhexyl sulfate + 2-oxoglutarate + O2 = 2-ethylhexanal + sulfate + succinate + CO2 + H(+)</text>
        <dbReference type="Rhea" id="RHEA:47620"/>
        <dbReference type="ChEBI" id="CHEBI:15378"/>
        <dbReference type="ChEBI" id="CHEBI:15379"/>
        <dbReference type="ChEBI" id="CHEBI:16189"/>
        <dbReference type="ChEBI" id="CHEBI:16526"/>
        <dbReference type="ChEBI" id="CHEBI:16810"/>
        <dbReference type="ChEBI" id="CHEBI:30031"/>
        <dbReference type="ChEBI" id="CHEBI:87808"/>
        <dbReference type="ChEBI" id="CHEBI:87809"/>
        <dbReference type="EC" id="1.14.11.77"/>
    </reaction>
</comment>
<gene>
    <name evidence="13" type="ORF">Kpho02_19610</name>
</gene>
<reference evidence="13" key="1">
    <citation type="submission" date="2023-02" db="EMBL/GenBank/DDBJ databases">
        <title>Kitasatospora phosalacinea NBRC 14627.</title>
        <authorList>
            <person name="Ichikawa N."/>
            <person name="Sato H."/>
            <person name="Tonouchi N."/>
        </authorList>
    </citation>
    <scope>NUCLEOTIDE SEQUENCE</scope>
    <source>
        <strain evidence="13">NBRC 14627</strain>
    </source>
</reference>
<evidence type="ECO:0000256" key="10">
    <source>
        <dbReference type="ARBA" id="ARBA00067109"/>
    </source>
</evidence>
<evidence type="ECO:0000313" key="14">
    <source>
        <dbReference type="Proteomes" id="UP001165041"/>
    </source>
</evidence>
<dbReference type="PANTHER" id="PTHR30468">
    <property type="entry name" value="ALPHA-KETOGLUTARATE-DEPENDENT SULFONATE DIOXYGENASE"/>
    <property type="match status" value="1"/>
</dbReference>
<dbReference type="SUPFAM" id="SSF51197">
    <property type="entry name" value="Clavaminate synthase-like"/>
    <property type="match status" value="1"/>
</dbReference>
<feature type="domain" description="TauD/TfdA-like" evidence="12">
    <location>
        <begin position="20"/>
        <end position="287"/>
    </location>
</feature>
<evidence type="ECO:0000256" key="9">
    <source>
        <dbReference type="ARBA" id="ARBA00066614"/>
    </source>
</evidence>
<dbReference type="InterPro" id="IPR042098">
    <property type="entry name" value="TauD-like_sf"/>
</dbReference>
<evidence type="ECO:0000256" key="8">
    <source>
        <dbReference type="ARBA" id="ARBA00051250"/>
    </source>
</evidence>
<evidence type="ECO:0000256" key="7">
    <source>
        <dbReference type="ARBA" id="ARBA00050529"/>
    </source>
</evidence>
<dbReference type="FunFam" id="3.60.130.10:FF:000002">
    <property type="entry name" value="Alpha-ketoglutarate-dependent taurine dioxygenase"/>
    <property type="match status" value="1"/>
</dbReference>
<protein>
    <recommendedName>
        <fullName evidence="10">Alpha-ketoglutarate-dependent sulfate ester dioxygenase</fullName>
        <ecNumber evidence="9">1.14.11.77</ecNumber>
    </recommendedName>
    <alternativeName>
        <fullName evidence="11">Type II alkyl sulfatase</fullName>
    </alternativeName>
</protein>
<dbReference type="Pfam" id="PF02668">
    <property type="entry name" value="TauD"/>
    <property type="match status" value="1"/>
</dbReference>
<organism evidence="13 14">
    <name type="scientific">Kitasatospora phosalacinea</name>
    <dbReference type="NCBI Taxonomy" id="2065"/>
    <lineage>
        <taxon>Bacteria</taxon>
        <taxon>Bacillati</taxon>
        <taxon>Actinomycetota</taxon>
        <taxon>Actinomycetes</taxon>
        <taxon>Kitasatosporales</taxon>
        <taxon>Streptomycetaceae</taxon>
        <taxon>Kitasatospora</taxon>
    </lineage>
</organism>
<evidence type="ECO:0000256" key="6">
    <source>
        <dbReference type="ARBA" id="ARBA00023004"/>
    </source>
</evidence>
<keyword evidence="6" id="KW-0408">Iron</keyword>
<evidence type="ECO:0000256" key="2">
    <source>
        <dbReference type="ARBA" id="ARBA00005896"/>
    </source>
</evidence>
<keyword evidence="3" id="KW-0479">Metal-binding</keyword>
<evidence type="ECO:0000259" key="12">
    <source>
        <dbReference type="Pfam" id="PF02668"/>
    </source>
</evidence>
<proteinExistence type="inferred from homology"/>
<evidence type="ECO:0000256" key="5">
    <source>
        <dbReference type="ARBA" id="ARBA00023002"/>
    </source>
</evidence>
<evidence type="ECO:0000313" key="13">
    <source>
        <dbReference type="EMBL" id="GLW69662.1"/>
    </source>
</evidence>
<dbReference type="GO" id="GO:0016706">
    <property type="term" value="F:2-oxoglutarate-dependent dioxygenase activity"/>
    <property type="evidence" value="ECO:0007669"/>
    <property type="project" value="TreeGrafter"/>
</dbReference>